<evidence type="ECO:0000313" key="1">
    <source>
        <dbReference type="EMBL" id="PJI25968.1"/>
    </source>
</evidence>
<protein>
    <submittedName>
        <fullName evidence="1">Uncharacterized protein</fullName>
    </submittedName>
</protein>
<accession>A0A2M8TPW7</accession>
<reference evidence="1 2" key="1">
    <citation type="submission" date="2017-11" db="EMBL/GenBank/DDBJ databases">
        <title>Genome sequencing of Prevotella intermedia KCOM 2832.</title>
        <authorList>
            <person name="Kook J.-K."/>
            <person name="Park S.-N."/>
            <person name="Lim Y.K."/>
        </authorList>
    </citation>
    <scope>NUCLEOTIDE SEQUENCE [LARGE SCALE GENOMIC DNA]</scope>
    <source>
        <strain evidence="1 2">KCOM 2832</strain>
    </source>
</reference>
<gene>
    <name evidence="1" type="ORF">CTM58_13140</name>
</gene>
<name>A0A2M8TPW7_PREIN</name>
<dbReference type="EMBL" id="PENG01000003">
    <property type="protein sequence ID" value="PJI25968.1"/>
    <property type="molecule type" value="Genomic_DNA"/>
</dbReference>
<dbReference type="AlphaFoldDB" id="A0A2M8TPW7"/>
<evidence type="ECO:0000313" key="2">
    <source>
        <dbReference type="Proteomes" id="UP000229884"/>
    </source>
</evidence>
<sequence length="80" mass="8970">MSSGYCGSRIDMDGITIGSKIYRFTKEFTHCTACDLYGKGCTSICKEYHKLLFGFDGDGVFKLENMEKDESPKGTLTYTK</sequence>
<organism evidence="1 2">
    <name type="scientific">Prevotella intermedia</name>
    <dbReference type="NCBI Taxonomy" id="28131"/>
    <lineage>
        <taxon>Bacteria</taxon>
        <taxon>Pseudomonadati</taxon>
        <taxon>Bacteroidota</taxon>
        <taxon>Bacteroidia</taxon>
        <taxon>Bacteroidales</taxon>
        <taxon>Prevotellaceae</taxon>
        <taxon>Prevotella</taxon>
    </lineage>
</organism>
<comment type="caution">
    <text evidence="1">The sequence shown here is derived from an EMBL/GenBank/DDBJ whole genome shotgun (WGS) entry which is preliminary data.</text>
</comment>
<proteinExistence type="predicted"/>
<dbReference type="Proteomes" id="UP000229884">
    <property type="component" value="Unassembled WGS sequence"/>
</dbReference>